<feature type="coiled-coil region" evidence="1">
    <location>
        <begin position="303"/>
        <end position="330"/>
    </location>
</feature>
<keyword evidence="2" id="KW-0812">Transmembrane</keyword>
<proteinExistence type="predicted"/>
<accession>A0A409YNS1</accession>
<dbReference type="Proteomes" id="UP000284842">
    <property type="component" value="Unassembled WGS sequence"/>
</dbReference>
<evidence type="ECO:0000313" key="4">
    <source>
        <dbReference type="Proteomes" id="UP000284842"/>
    </source>
</evidence>
<keyword evidence="2" id="KW-1133">Transmembrane helix</keyword>
<evidence type="ECO:0000313" key="3">
    <source>
        <dbReference type="EMBL" id="PPR04713.1"/>
    </source>
</evidence>
<gene>
    <name evidence="3" type="ORF">CVT24_011835</name>
</gene>
<comment type="caution">
    <text evidence="3">The sequence shown here is derived from an EMBL/GenBank/DDBJ whole genome shotgun (WGS) entry which is preliminary data.</text>
</comment>
<keyword evidence="1" id="KW-0175">Coiled coil</keyword>
<feature type="transmembrane region" description="Helical" evidence="2">
    <location>
        <begin position="246"/>
        <end position="268"/>
    </location>
</feature>
<dbReference type="Gene3D" id="1.20.1170.10">
    <property type="match status" value="1"/>
</dbReference>
<keyword evidence="4" id="KW-1185">Reference proteome</keyword>
<protein>
    <submittedName>
        <fullName evidence="3">Uncharacterized protein</fullName>
    </submittedName>
</protein>
<sequence>MSAINEPLPAYDSKTLAMVGAVLPSYTDVKSLGDDHQTIVKGVEEYEQKNPGELSKAILAELQALKAKGKGDPVEALKNLPAHIGSINKGFETVSHILDRLDRKNYRKKKDDGSPGGDLIPKFKGDWDAIHKEFRDQMSQSQTVATDAHHSAKEFRVIYTPIFNNEKIPLEDKKKELNVFMERLKKNQDSAMGLINAFSDLPRRIRAIGDRIAHILKEVLGFLDEKIEKLTRELRELEETLAECKLAVNIAAGVAGGGFVLATIGAFMTCSVVAAPFAVFPVVAGIVAAALGGLAGISANIAQEVTESKIRAKKKEIEDANKEKDEFVTLSGEVETAMNNCGELISRILAIASIWSVIRTRCQTIRAAMQTAQESGSRYIFEPSMDDAMGSYKELEDLLLYYAMNVAGTDPN</sequence>
<dbReference type="EMBL" id="NHTK01000902">
    <property type="protein sequence ID" value="PPR04713.1"/>
    <property type="molecule type" value="Genomic_DNA"/>
</dbReference>
<feature type="transmembrane region" description="Helical" evidence="2">
    <location>
        <begin position="274"/>
        <end position="301"/>
    </location>
</feature>
<keyword evidence="2" id="KW-0472">Membrane</keyword>
<evidence type="ECO:0000256" key="2">
    <source>
        <dbReference type="SAM" id="Phobius"/>
    </source>
</evidence>
<reference evidence="3 4" key="1">
    <citation type="journal article" date="2018" name="Evol. Lett.">
        <title>Horizontal gene cluster transfer increased hallucinogenic mushroom diversity.</title>
        <authorList>
            <person name="Reynolds H.T."/>
            <person name="Vijayakumar V."/>
            <person name="Gluck-Thaler E."/>
            <person name="Korotkin H.B."/>
            <person name="Matheny P.B."/>
            <person name="Slot J.C."/>
        </authorList>
    </citation>
    <scope>NUCLEOTIDE SEQUENCE [LARGE SCALE GENOMIC DNA]</scope>
    <source>
        <strain evidence="3 4">2629</strain>
    </source>
</reference>
<feature type="coiled-coil region" evidence="1">
    <location>
        <begin position="213"/>
        <end position="247"/>
    </location>
</feature>
<evidence type="ECO:0000256" key="1">
    <source>
        <dbReference type="SAM" id="Coils"/>
    </source>
</evidence>
<dbReference type="AlphaFoldDB" id="A0A409YNS1"/>
<name>A0A409YNS1_9AGAR</name>
<dbReference type="InParanoid" id="A0A409YNS1"/>
<organism evidence="3 4">
    <name type="scientific">Panaeolus cyanescens</name>
    <dbReference type="NCBI Taxonomy" id="181874"/>
    <lineage>
        <taxon>Eukaryota</taxon>
        <taxon>Fungi</taxon>
        <taxon>Dikarya</taxon>
        <taxon>Basidiomycota</taxon>
        <taxon>Agaricomycotina</taxon>
        <taxon>Agaricomycetes</taxon>
        <taxon>Agaricomycetidae</taxon>
        <taxon>Agaricales</taxon>
        <taxon>Agaricineae</taxon>
        <taxon>Galeropsidaceae</taxon>
        <taxon>Panaeolus</taxon>
    </lineage>
</organism>
<dbReference type="SUPFAM" id="SSF58100">
    <property type="entry name" value="Bacterial hemolysins"/>
    <property type="match status" value="1"/>
</dbReference>
<dbReference type="OrthoDB" id="2976183at2759"/>